<dbReference type="Proteomes" id="UP000244855">
    <property type="component" value="Unassembled WGS sequence"/>
</dbReference>
<feature type="domain" description="Heterokaryon incompatibility" evidence="1">
    <location>
        <begin position="107"/>
        <end position="242"/>
    </location>
</feature>
<dbReference type="OrthoDB" id="3553147at2759"/>
<dbReference type="InterPro" id="IPR010730">
    <property type="entry name" value="HET"/>
</dbReference>
<keyword evidence="3" id="KW-1185">Reference proteome</keyword>
<name>A0A2V1DV66_9PLEO</name>
<dbReference type="AlphaFoldDB" id="A0A2V1DV66"/>
<sequence length="562" mass="64705">MPYLTSQTLRQEDAFGEAGDDRQEVCKCSRPDVLDLVDGPCCIGCGFPVARTLFQNPSHSSTGYDYNYKRLWISDEIRLVRLLPSARRADDIQCVITHTTLSQNLRFEALSYVWGSNVLSHKVYTSEGVVRVTGNCMEAMRDLRSPSDDRLLWIDAICINQTSNEEKNHQVPLMSKIYAAAYQVIIYLGPDNHDEASGIFRWLKNEQDKMDFKSLVAIKHIYKQMNIILGKPWFSRVWVLQEVSNSKKTLLAWGPNSTDWVQFSVALTKRLSEWDRSRSMDNSHIPPTLFLANSEPRPFKNLYTLVHYARNTRSSDPRDKVYALIGLLDNSVEHSIVPDYNKSVEQVYADLVQSFINIYNHLDVLLFCSDVPKKGNSASRDPRIFETSELEPVHQLATWLPKLTFNPKIRSPKFFPERRTPQYDIFNGRVARLCDSKEHRHTGLALEVCLLRYRTVEKHFERLEAKHTPSGLPKDLVWLYLSGKILPGDEVCFINGTTEPYVLRQVRTEHDSLEFRIVTDCNGLFVDMLKHGHDSSAMEMNRPIIRDWESGEVLPWELACLV</sequence>
<accession>A0A2V1DV66</accession>
<proteinExistence type="predicted"/>
<protein>
    <submittedName>
        <fullName evidence="2">HET-domain-containing protein</fullName>
    </submittedName>
</protein>
<dbReference type="STRING" id="97972.A0A2V1DV66"/>
<dbReference type="PANTHER" id="PTHR24148">
    <property type="entry name" value="ANKYRIN REPEAT DOMAIN-CONTAINING PROTEIN 39 HOMOLOG-RELATED"/>
    <property type="match status" value="1"/>
</dbReference>
<evidence type="ECO:0000313" key="3">
    <source>
        <dbReference type="Proteomes" id="UP000244855"/>
    </source>
</evidence>
<evidence type="ECO:0000313" key="2">
    <source>
        <dbReference type="EMBL" id="PVI02238.1"/>
    </source>
</evidence>
<organism evidence="2 3">
    <name type="scientific">Periconia macrospinosa</name>
    <dbReference type="NCBI Taxonomy" id="97972"/>
    <lineage>
        <taxon>Eukaryota</taxon>
        <taxon>Fungi</taxon>
        <taxon>Dikarya</taxon>
        <taxon>Ascomycota</taxon>
        <taxon>Pezizomycotina</taxon>
        <taxon>Dothideomycetes</taxon>
        <taxon>Pleosporomycetidae</taxon>
        <taxon>Pleosporales</taxon>
        <taxon>Massarineae</taxon>
        <taxon>Periconiaceae</taxon>
        <taxon>Periconia</taxon>
    </lineage>
</organism>
<dbReference type="InterPro" id="IPR052895">
    <property type="entry name" value="HetReg/Transcr_Mod"/>
</dbReference>
<gene>
    <name evidence="2" type="ORF">DM02DRAFT_670681</name>
</gene>
<evidence type="ECO:0000259" key="1">
    <source>
        <dbReference type="Pfam" id="PF06985"/>
    </source>
</evidence>
<dbReference type="Pfam" id="PF06985">
    <property type="entry name" value="HET"/>
    <property type="match status" value="1"/>
</dbReference>
<dbReference type="PANTHER" id="PTHR24148:SF64">
    <property type="entry name" value="HETEROKARYON INCOMPATIBILITY DOMAIN-CONTAINING PROTEIN"/>
    <property type="match status" value="1"/>
</dbReference>
<reference evidence="2 3" key="1">
    <citation type="journal article" date="2018" name="Sci. Rep.">
        <title>Comparative genomics provides insights into the lifestyle and reveals functional heterogeneity of dark septate endophytic fungi.</title>
        <authorList>
            <person name="Knapp D.G."/>
            <person name="Nemeth J.B."/>
            <person name="Barry K."/>
            <person name="Hainaut M."/>
            <person name="Henrissat B."/>
            <person name="Johnson J."/>
            <person name="Kuo A."/>
            <person name="Lim J.H.P."/>
            <person name="Lipzen A."/>
            <person name="Nolan M."/>
            <person name="Ohm R.A."/>
            <person name="Tamas L."/>
            <person name="Grigoriev I.V."/>
            <person name="Spatafora J.W."/>
            <person name="Nagy L.G."/>
            <person name="Kovacs G.M."/>
        </authorList>
    </citation>
    <scope>NUCLEOTIDE SEQUENCE [LARGE SCALE GENOMIC DNA]</scope>
    <source>
        <strain evidence="2 3">DSE2036</strain>
    </source>
</reference>
<dbReference type="EMBL" id="KZ805345">
    <property type="protein sequence ID" value="PVI02238.1"/>
    <property type="molecule type" value="Genomic_DNA"/>
</dbReference>